<evidence type="ECO:0000256" key="1">
    <source>
        <dbReference type="SAM" id="MobiDB-lite"/>
    </source>
</evidence>
<feature type="region of interest" description="Disordered" evidence="1">
    <location>
        <begin position="1"/>
        <end position="34"/>
    </location>
</feature>
<evidence type="ECO:0000313" key="3">
    <source>
        <dbReference type="Proteomes" id="UP000825002"/>
    </source>
</evidence>
<dbReference type="EMBL" id="JAIFTH010001929">
    <property type="protein sequence ID" value="KAG9508439.1"/>
    <property type="molecule type" value="Genomic_DNA"/>
</dbReference>
<evidence type="ECO:0000313" key="2">
    <source>
        <dbReference type="EMBL" id="KAG9508439.1"/>
    </source>
</evidence>
<name>A0ABQ7S4V0_9ACAR</name>
<keyword evidence="3" id="KW-1185">Reference proteome</keyword>
<reference evidence="2 3" key="1">
    <citation type="submission" date="2020-10" db="EMBL/GenBank/DDBJ databases">
        <authorList>
            <person name="Klimov P.B."/>
            <person name="Dyachkov S.M."/>
            <person name="Chetverikov P.E."/>
        </authorList>
    </citation>
    <scope>NUCLEOTIDE SEQUENCE [LARGE SCALE GENOMIC DNA]</scope>
    <source>
        <strain evidence="2">BMOC 18-1129-001#AD2665</strain>
        <tissue evidence="2">Entire mites</tissue>
    </source>
</reference>
<protein>
    <recommendedName>
        <fullName evidence="4">RRM domain-containing protein</fullName>
    </recommendedName>
</protein>
<gene>
    <name evidence="2" type="ORF">GZH46_03066</name>
</gene>
<organism evidence="2 3">
    <name type="scientific">Fragariocoptes setiger</name>
    <dbReference type="NCBI Taxonomy" id="1670756"/>
    <lineage>
        <taxon>Eukaryota</taxon>
        <taxon>Metazoa</taxon>
        <taxon>Ecdysozoa</taxon>
        <taxon>Arthropoda</taxon>
        <taxon>Chelicerata</taxon>
        <taxon>Arachnida</taxon>
        <taxon>Acari</taxon>
        <taxon>Acariformes</taxon>
        <taxon>Trombidiformes</taxon>
        <taxon>Prostigmata</taxon>
        <taxon>Eupodina</taxon>
        <taxon>Eriophyoidea</taxon>
        <taxon>Phytoptidae</taxon>
        <taxon>Fragariocoptes</taxon>
    </lineage>
</organism>
<dbReference type="InterPro" id="IPR035979">
    <property type="entry name" value="RBD_domain_sf"/>
</dbReference>
<accession>A0ABQ7S4V0</accession>
<sequence length="101" mass="11228">MSINENDVAKEEIAVDGTPMIRDTNRAVSQQPEEVETRIKVTNVSPNATTEQMTKLFGYLGQVLDVKFQHSEHNSDSGSKTCIVRWPECNQCSHHPEVGAS</sequence>
<dbReference type="SUPFAM" id="SSF54928">
    <property type="entry name" value="RNA-binding domain, RBD"/>
    <property type="match status" value="1"/>
</dbReference>
<proteinExistence type="predicted"/>
<feature type="non-terminal residue" evidence="2">
    <location>
        <position position="101"/>
    </location>
</feature>
<dbReference type="Gene3D" id="3.30.70.330">
    <property type="match status" value="1"/>
</dbReference>
<evidence type="ECO:0008006" key="4">
    <source>
        <dbReference type="Google" id="ProtNLM"/>
    </source>
</evidence>
<comment type="caution">
    <text evidence="2">The sequence shown here is derived from an EMBL/GenBank/DDBJ whole genome shotgun (WGS) entry which is preliminary data.</text>
</comment>
<dbReference type="Proteomes" id="UP000825002">
    <property type="component" value="Unassembled WGS sequence"/>
</dbReference>
<dbReference type="InterPro" id="IPR012677">
    <property type="entry name" value="Nucleotide-bd_a/b_plait_sf"/>
</dbReference>